<dbReference type="AlphaFoldDB" id="A0A8S9J3H9"/>
<comment type="caution">
    <text evidence="2">The sequence shown here is derived from an EMBL/GenBank/DDBJ whole genome shotgun (WGS) entry which is preliminary data.</text>
</comment>
<protein>
    <submittedName>
        <fullName evidence="2">Uncharacterized protein</fullName>
    </submittedName>
</protein>
<organism evidence="2">
    <name type="scientific">Brassica cretica</name>
    <name type="common">Mustard</name>
    <dbReference type="NCBI Taxonomy" id="69181"/>
    <lineage>
        <taxon>Eukaryota</taxon>
        <taxon>Viridiplantae</taxon>
        <taxon>Streptophyta</taxon>
        <taxon>Embryophyta</taxon>
        <taxon>Tracheophyta</taxon>
        <taxon>Spermatophyta</taxon>
        <taxon>Magnoliopsida</taxon>
        <taxon>eudicotyledons</taxon>
        <taxon>Gunneridae</taxon>
        <taxon>Pentapetalae</taxon>
        <taxon>rosids</taxon>
        <taxon>malvids</taxon>
        <taxon>Brassicales</taxon>
        <taxon>Brassicaceae</taxon>
        <taxon>Brassiceae</taxon>
        <taxon>Brassica</taxon>
    </lineage>
</organism>
<evidence type="ECO:0000313" key="2">
    <source>
        <dbReference type="EMBL" id="KAF2576731.1"/>
    </source>
</evidence>
<reference evidence="2" key="1">
    <citation type="submission" date="2019-12" db="EMBL/GenBank/DDBJ databases">
        <title>Genome sequencing and annotation of Brassica cretica.</title>
        <authorList>
            <person name="Studholme D.J."/>
            <person name="Sarris P.F."/>
        </authorList>
    </citation>
    <scope>NUCLEOTIDE SEQUENCE</scope>
    <source>
        <strain evidence="2">PFS-102/07</strain>
        <tissue evidence="2">Leaf</tissue>
    </source>
</reference>
<gene>
    <name evidence="2" type="ORF">F2Q70_00003420</name>
</gene>
<accession>A0A8S9J3H9</accession>
<feature type="region of interest" description="Disordered" evidence="1">
    <location>
        <begin position="1"/>
        <end position="25"/>
    </location>
</feature>
<name>A0A8S9J3H9_BRACR</name>
<feature type="compositionally biased region" description="Acidic residues" evidence="1">
    <location>
        <begin position="10"/>
        <end position="22"/>
    </location>
</feature>
<sequence>MIIISVGVGDVEEDGDDTDDEDSVSKLQTVRDRTIVFGAAVAPTGCIPIVKTKEELKFSSLMS</sequence>
<evidence type="ECO:0000256" key="1">
    <source>
        <dbReference type="SAM" id="MobiDB-lite"/>
    </source>
</evidence>
<dbReference type="EMBL" id="QGKY02001015">
    <property type="protein sequence ID" value="KAF2576731.1"/>
    <property type="molecule type" value="Genomic_DNA"/>
</dbReference>
<proteinExistence type="predicted"/>